<gene>
    <name evidence="1" type="ORF">S01H4_31548</name>
</gene>
<dbReference type="EMBL" id="BART01016400">
    <property type="protein sequence ID" value="GAG81210.1"/>
    <property type="molecule type" value="Genomic_DNA"/>
</dbReference>
<dbReference type="InterPro" id="IPR012334">
    <property type="entry name" value="Pectin_lyas_fold"/>
</dbReference>
<dbReference type="SUPFAM" id="SSF51126">
    <property type="entry name" value="Pectin lyase-like"/>
    <property type="match status" value="1"/>
</dbReference>
<feature type="non-terminal residue" evidence="1">
    <location>
        <position position="285"/>
    </location>
</feature>
<organism evidence="1">
    <name type="scientific">marine sediment metagenome</name>
    <dbReference type="NCBI Taxonomy" id="412755"/>
    <lineage>
        <taxon>unclassified sequences</taxon>
        <taxon>metagenomes</taxon>
        <taxon>ecological metagenomes</taxon>
    </lineage>
</organism>
<proteinExistence type="predicted"/>
<dbReference type="InterPro" id="IPR011050">
    <property type="entry name" value="Pectin_lyase_fold/virulence"/>
</dbReference>
<evidence type="ECO:0008006" key="2">
    <source>
        <dbReference type="Google" id="ProtNLM"/>
    </source>
</evidence>
<accession>X1AF54</accession>
<sequence length="285" mass="31043">MCHKCGYENKCCKERTCAPTPISKPTTIKKSGCYCLTRDICGPIIIAHKNVELDLNCHQVHGKGEQAAISATDVNNVTIKNGSVVSTLPGNGVVLTNVKGFVLDDLAVSDCNRGLWIQDSSIGKVTCCRFYDNTNSDVDEGSAVVSVINSSCIDFEDVEVCGNTKQLVEFDGREDRDGIVTVVRSNGVNFENCKSSNNFLANDNSNMALYMIAFSSDCLVRNCQANENKTPLDETTFGSAVFGIHLLVSNNCVVEHFQACKNKMGVAIFFFGMRLFDSNNCLVSH</sequence>
<evidence type="ECO:0000313" key="1">
    <source>
        <dbReference type="EMBL" id="GAG81210.1"/>
    </source>
</evidence>
<dbReference type="Gene3D" id="2.160.20.10">
    <property type="entry name" value="Single-stranded right-handed beta-helix, Pectin lyase-like"/>
    <property type="match status" value="1"/>
</dbReference>
<reference evidence="1" key="1">
    <citation type="journal article" date="2014" name="Front. Microbiol.">
        <title>High frequency of phylogenetically diverse reductive dehalogenase-homologous genes in deep subseafloor sedimentary metagenomes.</title>
        <authorList>
            <person name="Kawai M."/>
            <person name="Futagami T."/>
            <person name="Toyoda A."/>
            <person name="Takaki Y."/>
            <person name="Nishi S."/>
            <person name="Hori S."/>
            <person name="Arai W."/>
            <person name="Tsubouchi T."/>
            <person name="Morono Y."/>
            <person name="Uchiyama I."/>
            <person name="Ito T."/>
            <person name="Fujiyama A."/>
            <person name="Inagaki F."/>
            <person name="Takami H."/>
        </authorList>
    </citation>
    <scope>NUCLEOTIDE SEQUENCE</scope>
    <source>
        <strain evidence="1">Expedition CK06-06</strain>
    </source>
</reference>
<name>X1AF54_9ZZZZ</name>
<comment type="caution">
    <text evidence="1">The sequence shown here is derived from an EMBL/GenBank/DDBJ whole genome shotgun (WGS) entry which is preliminary data.</text>
</comment>
<protein>
    <recommendedName>
        <fullName evidence="2">Right handed beta helix domain-containing protein</fullName>
    </recommendedName>
</protein>
<dbReference type="AlphaFoldDB" id="X1AF54"/>